<comment type="caution">
    <text evidence="6">The sequence shown here is derived from an EMBL/GenBank/DDBJ whole genome shotgun (WGS) entry which is preliminary data.</text>
</comment>
<comment type="subcellular location">
    <subcellularLocation>
        <location evidence="1">Membrane</location>
        <topology evidence="1">Multi-pass membrane protein</topology>
    </subcellularLocation>
</comment>
<dbReference type="PANTHER" id="PTHR24559:SF444">
    <property type="entry name" value="REVERSE TRANSCRIPTASE DOMAIN-CONTAINING PROTEIN"/>
    <property type="match status" value="1"/>
</dbReference>
<dbReference type="SUPFAM" id="SSF56672">
    <property type="entry name" value="DNA/RNA polymerases"/>
    <property type="match status" value="1"/>
</dbReference>
<dbReference type="InterPro" id="IPR007237">
    <property type="entry name" value="CD20-like"/>
</dbReference>
<dbReference type="InterPro" id="IPR043502">
    <property type="entry name" value="DNA/RNA_pol_sf"/>
</dbReference>
<keyword evidence="7" id="KW-1185">Reference proteome</keyword>
<evidence type="ECO:0000256" key="4">
    <source>
        <dbReference type="ARBA" id="ARBA00023136"/>
    </source>
</evidence>
<name>A0A151P686_ALLMI</name>
<dbReference type="InterPro" id="IPR043128">
    <property type="entry name" value="Rev_trsase/Diguanyl_cyclase"/>
</dbReference>
<dbReference type="Gene3D" id="3.10.10.10">
    <property type="entry name" value="HIV Type 1 Reverse Transcriptase, subunit A, domain 1"/>
    <property type="match status" value="1"/>
</dbReference>
<evidence type="ECO:0000256" key="5">
    <source>
        <dbReference type="SAM" id="Phobius"/>
    </source>
</evidence>
<dbReference type="EMBL" id="AKHW03000709">
    <property type="protein sequence ID" value="KYO44587.1"/>
    <property type="molecule type" value="Genomic_DNA"/>
</dbReference>
<dbReference type="PANTHER" id="PTHR24559">
    <property type="entry name" value="TRANSPOSON TY3-I GAG-POL POLYPROTEIN"/>
    <property type="match status" value="1"/>
</dbReference>
<dbReference type="AlphaFoldDB" id="A0A151P686"/>
<dbReference type="GO" id="GO:0016020">
    <property type="term" value="C:membrane"/>
    <property type="evidence" value="ECO:0007669"/>
    <property type="project" value="UniProtKB-SubCell"/>
</dbReference>
<feature type="transmembrane region" description="Helical" evidence="5">
    <location>
        <begin position="236"/>
        <end position="258"/>
    </location>
</feature>
<dbReference type="InterPro" id="IPR053134">
    <property type="entry name" value="RNA-dir_DNA_polymerase"/>
</dbReference>
<feature type="transmembrane region" description="Helical" evidence="5">
    <location>
        <begin position="336"/>
        <end position="361"/>
    </location>
</feature>
<feature type="transmembrane region" description="Helical" evidence="5">
    <location>
        <begin position="265"/>
        <end position="286"/>
    </location>
</feature>
<keyword evidence="3 5" id="KW-1133">Transmembrane helix</keyword>
<gene>
    <name evidence="6" type="primary">TMEM176B</name>
    <name evidence="6" type="ORF">Y1Q_0020704</name>
</gene>
<reference evidence="6 7" key="1">
    <citation type="journal article" date="2012" name="Genome Biol.">
        <title>Sequencing three crocodilian genomes to illuminate the evolution of archosaurs and amniotes.</title>
        <authorList>
            <person name="St John J.A."/>
            <person name="Braun E.L."/>
            <person name="Isberg S.R."/>
            <person name="Miles L.G."/>
            <person name="Chong A.Y."/>
            <person name="Gongora J."/>
            <person name="Dalzell P."/>
            <person name="Moran C."/>
            <person name="Bed'hom B."/>
            <person name="Abzhanov A."/>
            <person name="Burgess S.C."/>
            <person name="Cooksey A.M."/>
            <person name="Castoe T.A."/>
            <person name="Crawford N.G."/>
            <person name="Densmore L.D."/>
            <person name="Drew J.C."/>
            <person name="Edwards S.V."/>
            <person name="Faircloth B.C."/>
            <person name="Fujita M.K."/>
            <person name="Greenwold M.J."/>
            <person name="Hoffmann F.G."/>
            <person name="Howard J.M."/>
            <person name="Iguchi T."/>
            <person name="Janes D.E."/>
            <person name="Khan S.Y."/>
            <person name="Kohno S."/>
            <person name="de Koning A.J."/>
            <person name="Lance S.L."/>
            <person name="McCarthy F.M."/>
            <person name="McCormack J.E."/>
            <person name="Merchant M.E."/>
            <person name="Peterson D.G."/>
            <person name="Pollock D.D."/>
            <person name="Pourmand N."/>
            <person name="Raney B.J."/>
            <person name="Roessler K.A."/>
            <person name="Sanford J.R."/>
            <person name="Sawyer R.H."/>
            <person name="Schmidt C.J."/>
            <person name="Triplett E.W."/>
            <person name="Tuberville T.D."/>
            <person name="Venegas-Anaya M."/>
            <person name="Howard J.T."/>
            <person name="Jarvis E.D."/>
            <person name="Guillette L.J.Jr."/>
            <person name="Glenn T.C."/>
            <person name="Green R.E."/>
            <person name="Ray D.A."/>
        </authorList>
    </citation>
    <scope>NUCLEOTIDE SEQUENCE [LARGE SCALE GENOMIC DNA]</scope>
    <source>
        <strain evidence="6">KSC_2009_1</strain>
    </source>
</reference>
<evidence type="ECO:0000256" key="1">
    <source>
        <dbReference type="ARBA" id="ARBA00004141"/>
    </source>
</evidence>
<dbReference type="STRING" id="8496.A0A151P686"/>
<proteinExistence type="predicted"/>
<evidence type="ECO:0000313" key="6">
    <source>
        <dbReference type="EMBL" id="KYO44587.1"/>
    </source>
</evidence>
<feature type="transmembrane region" description="Helical" evidence="5">
    <location>
        <begin position="208"/>
        <end position="230"/>
    </location>
</feature>
<dbReference type="Gene3D" id="3.30.70.270">
    <property type="match status" value="1"/>
</dbReference>
<keyword evidence="4 5" id="KW-0472">Membrane</keyword>
<evidence type="ECO:0000256" key="2">
    <source>
        <dbReference type="ARBA" id="ARBA00022692"/>
    </source>
</evidence>
<accession>A0A151P686</accession>
<keyword evidence="2 5" id="KW-0812">Transmembrane</keyword>
<dbReference type="Pfam" id="PF04103">
    <property type="entry name" value="CD20"/>
    <property type="match status" value="1"/>
</dbReference>
<sequence>MELVREYGDVCQEVPGEAWGVMHRIRTPPGQVIHENWKQIPKQLQKQIKDELKMMLEKGIIQESRSDWRSPIVVVLKPDGKIRLCIDFRKGSALDKFDAYPMLRVDKMVENIEQASYISTLDRRKGYWQSIIQGPKVSTMPTTVVRVSGLEVSAAGADHPIVHVHVSHESWLHYLVKALRAVRLDQVKAWLAPGPGPARSCCVREMKALGVAQIVLGVMCVALGMALRFGPYTTVIWLQSPFWTGALFVGLGALCVLCRRHGTGCLLFLTACLALASVVGATVAVVCGGIEVVWSRGNTGTRCSKFSFDGSYTDGWTWWECQEVLQMKNLFLGIRVLLLVTTASALVIAACCLVCTCQILCCRTQDQAESTVGAEPLVISTPTAQAQPQPDKETCVDSA</sequence>
<dbReference type="Proteomes" id="UP000050525">
    <property type="component" value="Unassembled WGS sequence"/>
</dbReference>
<organism evidence="6 7">
    <name type="scientific">Alligator mississippiensis</name>
    <name type="common">American alligator</name>
    <dbReference type="NCBI Taxonomy" id="8496"/>
    <lineage>
        <taxon>Eukaryota</taxon>
        <taxon>Metazoa</taxon>
        <taxon>Chordata</taxon>
        <taxon>Craniata</taxon>
        <taxon>Vertebrata</taxon>
        <taxon>Euteleostomi</taxon>
        <taxon>Archelosauria</taxon>
        <taxon>Archosauria</taxon>
        <taxon>Crocodylia</taxon>
        <taxon>Alligatoridae</taxon>
        <taxon>Alligatorinae</taxon>
        <taxon>Alligator</taxon>
    </lineage>
</organism>
<evidence type="ECO:0000256" key="3">
    <source>
        <dbReference type="ARBA" id="ARBA00022989"/>
    </source>
</evidence>
<protein>
    <submittedName>
        <fullName evidence="6">Transmembrane protein 176B isoform B</fullName>
    </submittedName>
</protein>
<evidence type="ECO:0000313" key="7">
    <source>
        <dbReference type="Proteomes" id="UP000050525"/>
    </source>
</evidence>